<feature type="non-terminal residue" evidence="2">
    <location>
        <position position="120"/>
    </location>
</feature>
<reference evidence="2 3" key="1">
    <citation type="journal article" date="2019" name="PLoS ONE">
        <title>Genomic analyses reveal an absence of contemporary introgressive admixture between fin whales and blue whales, despite known hybrids.</title>
        <authorList>
            <person name="Westbury M.V."/>
            <person name="Petersen B."/>
            <person name="Lorenzen E.D."/>
        </authorList>
    </citation>
    <scope>NUCLEOTIDE SEQUENCE [LARGE SCALE GENOMIC DNA]</scope>
    <source>
        <strain evidence="2">FinWhale-01</strain>
    </source>
</reference>
<dbReference type="AlphaFoldDB" id="A0A643CGV2"/>
<feature type="non-terminal residue" evidence="2">
    <location>
        <position position="1"/>
    </location>
</feature>
<keyword evidence="3" id="KW-1185">Reference proteome</keyword>
<proteinExistence type="predicted"/>
<dbReference type="Proteomes" id="UP000437017">
    <property type="component" value="Unassembled WGS sequence"/>
</dbReference>
<evidence type="ECO:0000313" key="3">
    <source>
        <dbReference type="Proteomes" id="UP000437017"/>
    </source>
</evidence>
<gene>
    <name evidence="2" type="ORF">E2I00_014037</name>
</gene>
<accession>A0A643CGV2</accession>
<organism evidence="2 3">
    <name type="scientific">Balaenoptera physalus</name>
    <name type="common">Fin whale</name>
    <name type="synonym">Balaena physalus</name>
    <dbReference type="NCBI Taxonomy" id="9770"/>
    <lineage>
        <taxon>Eukaryota</taxon>
        <taxon>Metazoa</taxon>
        <taxon>Chordata</taxon>
        <taxon>Craniata</taxon>
        <taxon>Vertebrata</taxon>
        <taxon>Euteleostomi</taxon>
        <taxon>Mammalia</taxon>
        <taxon>Eutheria</taxon>
        <taxon>Laurasiatheria</taxon>
        <taxon>Artiodactyla</taxon>
        <taxon>Whippomorpha</taxon>
        <taxon>Cetacea</taxon>
        <taxon>Mysticeti</taxon>
        <taxon>Balaenopteridae</taxon>
        <taxon>Balaenoptera</taxon>
    </lineage>
</organism>
<protein>
    <submittedName>
        <fullName evidence="2">Uncharacterized protein</fullName>
    </submittedName>
</protein>
<sequence length="120" mass="12168">AAAPAPAELLGGLGHLQRRCPGADLAEVQERVGLCSGHDVHRRLCPVPVGRPCCSPAQPGSQTLANRVWARVDGSNGQGRGDHPAAAGAGGGEAAPAGGERGCRGEGAAWGSRYRLGSWR</sequence>
<comment type="caution">
    <text evidence="2">The sequence shown here is derived from an EMBL/GenBank/DDBJ whole genome shotgun (WGS) entry which is preliminary data.</text>
</comment>
<evidence type="ECO:0000256" key="1">
    <source>
        <dbReference type="SAM" id="MobiDB-lite"/>
    </source>
</evidence>
<name>A0A643CGV2_BALPH</name>
<dbReference type="EMBL" id="SGJD01001538">
    <property type="protein sequence ID" value="KAB0399456.1"/>
    <property type="molecule type" value="Genomic_DNA"/>
</dbReference>
<feature type="region of interest" description="Disordered" evidence="1">
    <location>
        <begin position="72"/>
        <end position="108"/>
    </location>
</feature>
<evidence type="ECO:0000313" key="2">
    <source>
        <dbReference type="EMBL" id="KAB0399456.1"/>
    </source>
</evidence>